<keyword evidence="1" id="KW-0812">Transmembrane</keyword>
<name>A0A4Q7NSQ0_9ACTN</name>
<keyword evidence="3" id="KW-1185">Reference proteome</keyword>
<keyword evidence="1" id="KW-1133">Transmembrane helix</keyword>
<evidence type="ECO:0000313" key="3">
    <source>
        <dbReference type="Proteomes" id="UP000293638"/>
    </source>
</evidence>
<accession>A0A4Q7NSQ0</accession>
<feature type="transmembrane region" description="Helical" evidence="1">
    <location>
        <begin position="100"/>
        <end position="118"/>
    </location>
</feature>
<gene>
    <name evidence="2" type="ORF">EV189_1584</name>
</gene>
<sequence length="119" mass="12872">MTDHRRRRTRHQPPVPPQPVNRVTLALALTNAAAGALVVVWGLTVLRAPLGSRDGSLDDVFPLLFVSGLLGAARPKSVTAAYHRTGSRVLRVVLDVVDSWTPLMVLCLTGFFVAAKTLH</sequence>
<evidence type="ECO:0000313" key="2">
    <source>
        <dbReference type="EMBL" id="RZS89808.1"/>
    </source>
</evidence>
<comment type="caution">
    <text evidence="2">The sequence shown here is derived from an EMBL/GenBank/DDBJ whole genome shotgun (WGS) entry which is preliminary data.</text>
</comment>
<reference evidence="2 3" key="1">
    <citation type="submission" date="2019-02" db="EMBL/GenBank/DDBJ databases">
        <title>Genomic Encyclopedia of Type Strains, Phase IV (KMG-IV): sequencing the most valuable type-strain genomes for metagenomic binning, comparative biology and taxonomic classification.</title>
        <authorList>
            <person name="Goeker M."/>
        </authorList>
    </citation>
    <scope>NUCLEOTIDE SEQUENCE [LARGE SCALE GENOMIC DNA]</scope>
    <source>
        <strain evidence="2 3">DSM 45622</strain>
    </source>
</reference>
<dbReference type="Proteomes" id="UP000293638">
    <property type="component" value="Unassembled WGS sequence"/>
</dbReference>
<evidence type="ECO:0000256" key="1">
    <source>
        <dbReference type="SAM" id="Phobius"/>
    </source>
</evidence>
<dbReference type="EMBL" id="SGXD01000002">
    <property type="protein sequence ID" value="RZS89808.1"/>
    <property type="molecule type" value="Genomic_DNA"/>
</dbReference>
<dbReference type="RefSeq" id="WP_130492361.1">
    <property type="nucleotide sequence ID" value="NZ_SGXD01000002.1"/>
</dbReference>
<keyword evidence="1" id="KW-0472">Membrane</keyword>
<feature type="transmembrane region" description="Helical" evidence="1">
    <location>
        <begin position="20"/>
        <end position="43"/>
    </location>
</feature>
<organism evidence="2 3">
    <name type="scientific">Motilibacter rhizosphaerae</name>
    <dbReference type="NCBI Taxonomy" id="598652"/>
    <lineage>
        <taxon>Bacteria</taxon>
        <taxon>Bacillati</taxon>
        <taxon>Actinomycetota</taxon>
        <taxon>Actinomycetes</taxon>
        <taxon>Motilibacterales</taxon>
        <taxon>Motilibacteraceae</taxon>
        <taxon>Motilibacter</taxon>
    </lineage>
</organism>
<dbReference type="AlphaFoldDB" id="A0A4Q7NSQ0"/>
<protein>
    <submittedName>
        <fullName evidence="2">Uncharacterized protein</fullName>
    </submittedName>
</protein>
<proteinExistence type="predicted"/>